<reference evidence="5 6" key="1">
    <citation type="submission" date="2017-06" db="EMBL/GenBank/DDBJ databases">
        <title>Draft genome sequence of anaerobic fermentative bacterium Anaeromicrobium sediminis DY2726D isolated from West Pacific Ocean sediments.</title>
        <authorList>
            <person name="Zeng X."/>
        </authorList>
    </citation>
    <scope>NUCLEOTIDE SEQUENCE [LARGE SCALE GENOMIC DNA]</scope>
    <source>
        <strain evidence="5 6">DY2726D</strain>
    </source>
</reference>
<evidence type="ECO:0000313" key="6">
    <source>
        <dbReference type="Proteomes" id="UP000216024"/>
    </source>
</evidence>
<protein>
    <recommendedName>
        <fullName evidence="4">HTH araC/xylS-type domain-containing protein</fullName>
    </recommendedName>
</protein>
<dbReference type="EMBL" id="NIBG01000003">
    <property type="protein sequence ID" value="PAB60471.1"/>
    <property type="molecule type" value="Genomic_DNA"/>
</dbReference>
<dbReference type="PANTHER" id="PTHR43280">
    <property type="entry name" value="ARAC-FAMILY TRANSCRIPTIONAL REGULATOR"/>
    <property type="match status" value="1"/>
</dbReference>
<keyword evidence="6" id="KW-1185">Reference proteome</keyword>
<keyword evidence="1" id="KW-0805">Transcription regulation</keyword>
<name>A0A267MLK4_9FIRM</name>
<dbReference type="Proteomes" id="UP000216024">
    <property type="component" value="Unassembled WGS sequence"/>
</dbReference>
<gene>
    <name evidence="5" type="ORF">CCE28_06125</name>
</gene>
<dbReference type="Pfam" id="PF10114">
    <property type="entry name" value="PocR"/>
    <property type="match status" value="1"/>
</dbReference>
<sequence length="449" mass="51609">MIFCNFSLYLFLHGIIHDKIHVSYHLWRYYMIFDVHGNLDENILASILDTFYESTYISIKYINSSGKTILTRGNEKSFCSLFHEIITDSGVCEQTHLYTSRQAFNLGESFIFFCPAGLTEFSYPIIHEGVFSGALIGGPVLMNYPDEIMVDDILCKNHIHLKHKGKIHSHLRSIPVVDPKRVRFLSKLIEIIGKQITQENKQQLKEQHSKMLQQSRIGEMIHSIKSQDTLNSIYPYEKEKELLMRVKQGDINGAKVVLNELLGYVFYTTGVSIEVTKARSLEICSLISRAAVEGGAELSKIFSMNYQFIHELNSINNMDDLSYCILKVLNHFTESVIHLHESKNPVKFKEALTFINSHYMESISLEHVSNKIGLSPKYFSSLFKKEQGISFTKYVNKLRIDEAKRLLVLTNRTILDIGLTVGFEDVSYFSKVFKKITNLSPNQYRKLNA</sequence>
<dbReference type="OrthoDB" id="1410840at2"/>
<dbReference type="Gene3D" id="1.10.10.60">
    <property type="entry name" value="Homeodomain-like"/>
    <property type="match status" value="2"/>
</dbReference>
<dbReference type="GO" id="GO:0003700">
    <property type="term" value="F:DNA-binding transcription factor activity"/>
    <property type="evidence" value="ECO:0007669"/>
    <property type="project" value="InterPro"/>
</dbReference>
<dbReference type="SUPFAM" id="SSF46689">
    <property type="entry name" value="Homeodomain-like"/>
    <property type="match status" value="2"/>
</dbReference>
<dbReference type="PANTHER" id="PTHR43280:SF28">
    <property type="entry name" value="HTH-TYPE TRANSCRIPTIONAL ACTIVATOR RHAS"/>
    <property type="match status" value="1"/>
</dbReference>
<dbReference type="PRINTS" id="PR00032">
    <property type="entry name" value="HTHARAC"/>
</dbReference>
<feature type="domain" description="HTH araC/xylS-type" evidence="4">
    <location>
        <begin position="349"/>
        <end position="447"/>
    </location>
</feature>
<evidence type="ECO:0000256" key="2">
    <source>
        <dbReference type="ARBA" id="ARBA00023125"/>
    </source>
</evidence>
<dbReference type="InterPro" id="IPR009057">
    <property type="entry name" value="Homeodomain-like_sf"/>
</dbReference>
<dbReference type="SMART" id="SM00342">
    <property type="entry name" value="HTH_ARAC"/>
    <property type="match status" value="1"/>
</dbReference>
<dbReference type="InterPro" id="IPR020449">
    <property type="entry name" value="Tscrpt_reg_AraC-type_HTH"/>
</dbReference>
<dbReference type="InterPro" id="IPR018771">
    <property type="entry name" value="PocR_dom"/>
</dbReference>
<keyword evidence="2" id="KW-0238">DNA-binding</keyword>
<evidence type="ECO:0000259" key="4">
    <source>
        <dbReference type="PROSITE" id="PS01124"/>
    </source>
</evidence>
<dbReference type="InterPro" id="IPR018062">
    <property type="entry name" value="HTH_AraC-typ_CS"/>
</dbReference>
<proteinExistence type="predicted"/>
<dbReference type="PROSITE" id="PS01124">
    <property type="entry name" value="HTH_ARAC_FAMILY_2"/>
    <property type="match status" value="1"/>
</dbReference>
<dbReference type="GO" id="GO:0043565">
    <property type="term" value="F:sequence-specific DNA binding"/>
    <property type="evidence" value="ECO:0007669"/>
    <property type="project" value="InterPro"/>
</dbReference>
<keyword evidence="3" id="KW-0804">Transcription</keyword>
<evidence type="ECO:0000313" key="5">
    <source>
        <dbReference type="EMBL" id="PAB60471.1"/>
    </source>
</evidence>
<accession>A0A267MLK4</accession>
<organism evidence="5 6">
    <name type="scientific">Anaeromicrobium sediminis</name>
    <dbReference type="NCBI Taxonomy" id="1478221"/>
    <lineage>
        <taxon>Bacteria</taxon>
        <taxon>Bacillati</taxon>
        <taxon>Bacillota</taxon>
        <taxon>Clostridia</taxon>
        <taxon>Peptostreptococcales</taxon>
        <taxon>Thermotaleaceae</taxon>
        <taxon>Anaeromicrobium</taxon>
    </lineage>
</organism>
<comment type="caution">
    <text evidence="5">The sequence shown here is derived from an EMBL/GenBank/DDBJ whole genome shotgun (WGS) entry which is preliminary data.</text>
</comment>
<dbReference type="PROSITE" id="PS00041">
    <property type="entry name" value="HTH_ARAC_FAMILY_1"/>
    <property type="match status" value="1"/>
</dbReference>
<evidence type="ECO:0000256" key="3">
    <source>
        <dbReference type="ARBA" id="ARBA00023163"/>
    </source>
</evidence>
<dbReference type="Pfam" id="PF12833">
    <property type="entry name" value="HTH_18"/>
    <property type="match status" value="1"/>
</dbReference>
<dbReference type="AlphaFoldDB" id="A0A267MLK4"/>
<dbReference type="InterPro" id="IPR018060">
    <property type="entry name" value="HTH_AraC"/>
</dbReference>
<evidence type="ECO:0000256" key="1">
    <source>
        <dbReference type="ARBA" id="ARBA00023015"/>
    </source>
</evidence>